<dbReference type="PROSITE" id="PS51071">
    <property type="entry name" value="HTH_RPIR"/>
    <property type="match status" value="1"/>
</dbReference>
<name>A0AB38A7P3_9ACTN</name>
<keyword evidence="3" id="KW-0804">Transcription</keyword>
<sequence>MVSLLVRLKQHMNSASPAERELIDRLLANPEAASSMSIHELAAHTFASPSTITRLCKKLGLKGYKEFQRLLVYDLAVLRESELAKIEDLAPTDTTAQTIEKITQGNIDSLKFVAKLNDSSVYDTCVDMMARARAINLFSMGASLLSARDLHYKLLRIGVNCNLIDDWHGQLLYASNSGPEDVSIAISYSGSTEEVNACVARARERGGKIIAITGSGFDSKLAHQADEVLFVGSTEPLMRSAAMASRIGQLGVIDILFRSFVNRNYERFSEILEQNQIRKHQ</sequence>
<evidence type="ECO:0000256" key="1">
    <source>
        <dbReference type="ARBA" id="ARBA00023015"/>
    </source>
</evidence>
<dbReference type="InterPro" id="IPR047640">
    <property type="entry name" value="RpiR-like"/>
</dbReference>
<dbReference type="Gene3D" id="3.40.50.10490">
    <property type="entry name" value="Glucose-6-phosphate isomerase like protein, domain 1"/>
    <property type="match status" value="1"/>
</dbReference>
<gene>
    <name evidence="6" type="ORF">SAMN04489746_1290</name>
</gene>
<organism evidence="6 7">
    <name type="scientific">Atopobium minutum</name>
    <dbReference type="NCBI Taxonomy" id="1381"/>
    <lineage>
        <taxon>Bacteria</taxon>
        <taxon>Bacillati</taxon>
        <taxon>Actinomycetota</taxon>
        <taxon>Coriobacteriia</taxon>
        <taxon>Coriobacteriales</taxon>
        <taxon>Atopobiaceae</taxon>
        <taxon>Atopobium</taxon>
    </lineage>
</organism>
<dbReference type="InterPro" id="IPR036388">
    <property type="entry name" value="WH-like_DNA-bd_sf"/>
</dbReference>
<dbReference type="InterPro" id="IPR000281">
    <property type="entry name" value="HTH_RpiR"/>
</dbReference>
<keyword evidence="2 6" id="KW-0238">DNA-binding</keyword>
<dbReference type="AlphaFoldDB" id="A0AB38A7P3"/>
<protein>
    <submittedName>
        <fullName evidence="6">DNA-binding transcriptional regulator, MurR/RpiR family, contains HTH and SIS domains</fullName>
    </submittedName>
</protein>
<evidence type="ECO:0000256" key="2">
    <source>
        <dbReference type="ARBA" id="ARBA00023125"/>
    </source>
</evidence>
<dbReference type="Proteomes" id="UP000183687">
    <property type="component" value="Unassembled WGS sequence"/>
</dbReference>
<evidence type="ECO:0000313" key="6">
    <source>
        <dbReference type="EMBL" id="SEB92409.1"/>
    </source>
</evidence>
<evidence type="ECO:0000256" key="3">
    <source>
        <dbReference type="ARBA" id="ARBA00023163"/>
    </source>
</evidence>
<keyword evidence="1" id="KW-0805">Transcription regulation</keyword>
<dbReference type="InterPro" id="IPR046348">
    <property type="entry name" value="SIS_dom_sf"/>
</dbReference>
<dbReference type="InterPro" id="IPR001347">
    <property type="entry name" value="SIS_dom"/>
</dbReference>
<dbReference type="EMBL" id="FNSH01000001">
    <property type="protein sequence ID" value="SEB92409.1"/>
    <property type="molecule type" value="Genomic_DNA"/>
</dbReference>
<evidence type="ECO:0000313" key="7">
    <source>
        <dbReference type="Proteomes" id="UP000183687"/>
    </source>
</evidence>
<dbReference type="Pfam" id="PF01418">
    <property type="entry name" value="HTH_6"/>
    <property type="match status" value="1"/>
</dbReference>
<reference evidence="6 7" key="1">
    <citation type="submission" date="2016-10" db="EMBL/GenBank/DDBJ databases">
        <authorList>
            <person name="Varghese N."/>
            <person name="Submissions S."/>
        </authorList>
    </citation>
    <scope>NUCLEOTIDE SEQUENCE [LARGE SCALE GENOMIC DNA]</scope>
    <source>
        <strain evidence="6 7">DSM 20586</strain>
    </source>
</reference>
<dbReference type="PANTHER" id="PTHR30514:SF1">
    <property type="entry name" value="HTH-TYPE TRANSCRIPTIONAL REGULATOR HEXR-RELATED"/>
    <property type="match status" value="1"/>
</dbReference>
<accession>A0AB38A7P3</accession>
<dbReference type="GO" id="GO:0097367">
    <property type="term" value="F:carbohydrate derivative binding"/>
    <property type="evidence" value="ECO:0007669"/>
    <property type="project" value="InterPro"/>
</dbReference>
<comment type="caution">
    <text evidence="6">The sequence shown here is derived from an EMBL/GenBank/DDBJ whole genome shotgun (WGS) entry which is preliminary data.</text>
</comment>
<evidence type="ECO:0000259" key="4">
    <source>
        <dbReference type="PROSITE" id="PS51071"/>
    </source>
</evidence>
<evidence type="ECO:0000259" key="5">
    <source>
        <dbReference type="PROSITE" id="PS51464"/>
    </source>
</evidence>
<dbReference type="CDD" id="cd05013">
    <property type="entry name" value="SIS_RpiR"/>
    <property type="match status" value="1"/>
</dbReference>
<dbReference type="Gene3D" id="1.10.10.10">
    <property type="entry name" value="Winged helix-like DNA-binding domain superfamily/Winged helix DNA-binding domain"/>
    <property type="match status" value="1"/>
</dbReference>
<dbReference type="SUPFAM" id="SSF53697">
    <property type="entry name" value="SIS domain"/>
    <property type="match status" value="1"/>
</dbReference>
<dbReference type="InterPro" id="IPR009057">
    <property type="entry name" value="Homeodomain-like_sf"/>
</dbReference>
<dbReference type="Pfam" id="PF01380">
    <property type="entry name" value="SIS"/>
    <property type="match status" value="1"/>
</dbReference>
<dbReference type="SUPFAM" id="SSF46689">
    <property type="entry name" value="Homeodomain-like"/>
    <property type="match status" value="1"/>
</dbReference>
<dbReference type="GO" id="GO:1901135">
    <property type="term" value="P:carbohydrate derivative metabolic process"/>
    <property type="evidence" value="ECO:0007669"/>
    <property type="project" value="InterPro"/>
</dbReference>
<dbReference type="InterPro" id="IPR035472">
    <property type="entry name" value="RpiR-like_SIS"/>
</dbReference>
<dbReference type="GO" id="GO:0003677">
    <property type="term" value="F:DNA binding"/>
    <property type="evidence" value="ECO:0007669"/>
    <property type="project" value="UniProtKB-KW"/>
</dbReference>
<dbReference type="GO" id="GO:0003700">
    <property type="term" value="F:DNA-binding transcription factor activity"/>
    <property type="evidence" value="ECO:0007669"/>
    <property type="project" value="InterPro"/>
</dbReference>
<dbReference type="PROSITE" id="PS51464">
    <property type="entry name" value="SIS"/>
    <property type="match status" value="1"/>
</dbReference>
<dbReference type="RefSeq" id="WP_002564045.1">
    <property type="nucleotide sequence ID" value="NZ_CALJSN010000010.1"/>
</dbReference>
<feature type="domain" description="HTH rpiR-type" evidence="4">
    <location>
        <begin position="2"/>
        <end position="78"/>
    </location>
</feature>
<feature type="domain" description="SIS" evidence="5">
    <location>
        <begin position="125"/>
        <end position="266"/>
    </location>
</feature>
<proteinExistence type="predicted"/>
<dbReference type="PANTHER" id="PTHR30514">
    <property type="entry name" value="GLUCOKINASE"/>
    <property type="match status" value="1"/>
</dbReference>